<evidence type="ECO:0000256" key="7">
    <source>
        <dbReference type="ARBA" id="ARBA00022803"/>
    </source>
</evidence>
<dbReference type="GO" id="GO:0097363">
    <property type="term" value="F:protein O-acetylglucosaminyltransferase activity"/>
    <property type="evidence" value="ECO:0007669"/>
    <property type="project" value="UniProtKB-EC"/>
</dbReference>
<dbReference type="Pfam" id="PF00063">
    <property type="entry name" value="Myosin_head"/>
    <property type="match status" value="1"/>
</dbReference>
<dbReference type="Pfam" id="PF13414">
    <property type="entry name" value="TPR_11"/>
    <property type="match status" value="1"/>
</dbReference>
<evidence type="ECO:0000259" key="13">
    <source>
        <dbReference type="PROSITE" id="PS51456"/>
    </source>
</evidence>
<keyword evidence="9 12" id="KW-0518">Myosin</keyword>
<dbReference type="Pfam" id="PF00612">
    <property type="entry name" value="IQ"/>
    <property type="match status" value="2"/>
</dbReference>
<keyword evidence="12" id="KW-0009">Actin-binding</keyword>
<evidence type="ECO:0000256" key="11">
    <source>
        <dbReference type="PROSITE-ProRule" id="PRU00339"/>
    </source>
</evidence>
<evidence type="ECO:0000256" key="5">
    <source>
        <dbReference type="ARBA" id="ARBA00022679"/>
    </source>
</evidence>
<dbReference type="Pfam" id="PF13844">
    <property type="entry name" value="Glyco_transf_41"/>
    <property type="match status" value="1"/>
</dbReference>
<dbReference type="Proteomes" id="UP000436088">
    <property type="component" value="Unassembled WGS sequence"/>
</dbReference>
<comment type="caution">
    <text evidence="14">The sequence shown here is derived from an EMBL/GenBank/DDBJ whole genome shotgun (WGS) entry which is preliminary data.</text>
</comment>
<evidence type="ECO:0000256" key="1">
    <source>
        <dbReference type="ARBA" id="ARBA00004922"/>
    </source>
</evidence>
<keyword evidence="4" id="KW-0328">Glycosyltransferase</keyword>
<dbReference type="FunFam" id="3.40.50.2000:FF:000070">
    <property type="entry name" value="probable UDP-N-acetylglucosamine--peptide N-acetylglucosaminyltransferase SEC"/>
    <property type="match status" value="1"/>
</dbReference>
<dbReference type="InterPro" id="IPR037919">
    <property type="entry name" value="OGT"/>
</dbReference>
<dbReference type="Gene3D" id="3.40.850.10">
    <property type="entry name" value="Kinesin motor domain"/>
    <property type="match status" value="1"/>
</dbReference>
<evidence type="ECO:0000256" key="9">
    <source>
        <dbReference type="ARBA" id="ARBA00023123"/>
    </source>
</evidence>
<comment type="caution">
    <text evidence="12">Lacks conserved residue(s) required for the propagation of feature annotation.</text>
</comment>
<dbReference type="InterPro" id="IPR000048">
    <property type="entry name" value="IQ_motif_EF-hand-BS"/>
</dbReference>
<comment type="similarity">
    <text evidence="12">Belongs to the TRAFAC class myosin-kinesin ATPase superfamily. Myosin family.</text>
</comment>
<dbReference type="Gene3D" id="1.25.40.10">
    <property type="entry name" value="Tetratricopeptide repeat domain"/>
    <property type="match status" value="1"/>
</dbReference>
<evidence type="ECO:0000256" key="12">
    <source>
        <dbReference type="PROSITE-ProRule" id="PRU00782"/>
    </source>
</evidence>
<comment type="pathway">
    <text evidence="1">Protein modification; protein glycosylation.</text>
</comment>
<dbReference type="InterPro" id="IPR029489">
    <property type="entry name" value="OGT/SEC/SPY_C"/>
</dbReference>
<dbReference type="PROSITE" id="PS50096">
    <property type="entry name" value="IQ"/>
    <property type="match status" value="2"/>
</dbReference>
<dbReference type="InterPro" id="IPR036961">
    <property type="entry name" value="Kinesin_motor_dom_sf"/>
</dbReference>
<proteinExistence type="inferred from homology"/>
<dbReference type="Gene3D" id="3.40.50.2000">
    <property type="entry name" value="Glycogen Phosphorylase B"/>
    <property type="match status" value="1"/>
</dbReference>
<dbReference type="GO" id="GO:0005524">
    <property type="term" value="F:ATP binding"/>
    <property type="evidence" value="ECO:0007669"/>
    <property type="project" value="InterPro"/>
</dbReference>
<dbReference type="PROSITE" id="PS50005">
    <property type="entry name" value="TPR"/>
    <property type="match status" value="1"/>
</dbReference>
<keyword evidence="10" id="KW-0505">Motor protein</keyword>
<dbReference type="GO" id="GO:0006493">
    <property type="term" value="P:protein O-linked glycosylation"/>
    <property type="evidence" value="ECO:0007669"/>
    <property type="project" value="InterPro"/>
</dbReference>
<dbReference type="GO" id="GO:0005516">
    <property type="term" value="F:calmodulin binding"/>
    <property type="evidence" value="ECO:0007669"/>
    <property type="project" value="UniProtKB-KW"/>
</dbReference>
<evidence type="ECO:0000256" key="6">
    <source>
        <dbReference type="ARBA" id="ARBA00022737"/>
    </source>
</evidence>
<dbReference type="PANTHER" id="PTHR44366">
    <property type="entry name" value="UDP-N-ACETYLGLUCOSAMINE--PEPTIDE N-ACETYLGLUCOSAMINYLTRANSFERASE 110 KDA SUBUNIT"/>
    <property type="match status" value="1"/>
</dbReference>
<dbReference type="SMART" id="SM00015">
    <property type="entry name" value="IQ"/>
    <property type="match status" value="3"/>
</dbReference>
<dbReference type="EMBL" id="VEPZ02001736">
    <property type="protein sequence ID" value="KAE8659918.1"/>
    <property type="molecule type" value="Genomic_DNA"/>
</dbReference>
<evidence type="ECO:0000256" key="2">
    <source>
        <dbReference type="ARBA" id="ARBA00005386"/>
    </source>
</evidence>
<feature type="region of interest" description="Actin-binding" evidence="12">
    <location>
        <begin position="27"/>
        <end position="49"/>
    </location>
</feature>
<reference evidence="14" key="1">
    <citation type="submission" date="2019-09" db="EMBL/GenBank/DDBJ databases">
        <title>Draft genome information of white flower Hibiscus syriacus.</title>
        <authorList>
            <person name="Kim Y.-M."/>
        </authorList>
    </citation>
    <scope>NUCLEOTIDE SEQUENCE [LARGE SCALE GENOMIC DNA]</scope>
    <source>
        <strain evidence="14">YM2019G1</strain>
    </source>
</reference>
<accession>A0A6A2WKN1</accession>
<dbReference type="GO" id="GO:0016459">
    <property type="term" value="C:myosin complex"/>
    <property type="evidence" value="ECO:0007669"/>
    <property type="project" value="UniProtKB-KW"/>
</dbReference>
<dbReference type="PROSITE" id="PS51456">
    <property type="entry name" value="MYOSIN_MOTOR"/>
    <property type="match status" value="1"/>
</dbReference>
<evidence type="ECO:0000256" key="10">
    <source>
        <dbReference type="ARBA" id="ARBA00023175"/>
    </source>
</evidence>
<gene>
    <name evidence="14" type="ORF">F3Y22_tig00116961pilonHSYRG00169</name>
</gene>
<dbReference type="Gene3D" id="1.20.58.530">
    <property type="match status" value="1"/>
</dbReference>
<evidence type="ECO:0000313" key="14">
    <source>
        <dbReference type="EMBL" id="KAE8659918.1"/>
    </source>
</evidence>
<dbReference type="PANTHER" id="PTHR44366:SF1">
    <property type="entry name" value="UDP-N-ACETYLGLUCOSAMINE--PEPTIDE N-ACETYLGLUCOSAMINYLTRANSFERASE 110 KDA SUBUNIT"/>
    <property type="match status" value="1"/>
</dbReference>
<evidence type="ECO:0000256" key="3">
    <source>
        <dbReference type="ARBA" id="ARBA00011970"/>
    </source>
</evidence>
<keyword evidence="6" id="KW-0677">Repeat</keyword>
<dbReference type="InterPro" id="IPR019734">
    <property type="entry name" value="TPR_rpt"/>
</dbReference>
<dbReference type="Gene3D" id="1.20.5.4820">
    <property type="match status" value="1"/>
</dbReference>
<evidence type="ECO:0000313" key="15">
    <source>
        <dbReference type="Proteomes" id="UP000436088"/>
    </source>
</evidence>
<keyword evidence="8" id="KW-0112">Calmodulin-binding</keyword>
<organism evidence="14 15">
    <name type="scientific">Hibiscus syriacus</name>
    <name type="common">Rose of Sharon</name>
    <dbReference type="NCBI Taxonomy" id="106335"/>
    <lineage>
        <taxon>Eukaryota</taxon>
        <taxon>Viridiplantae</taxon>
        <taxon>Streptophyta</taxon>
        <taxon>Embryophyta</taxon>
        <taxon>Tracheophyta</taxon>
        <taxon>Spermatophyta</taxon>
        <taxon>Magnoliopsida</taxon>
        <taxon>eudicotyledons</taxon>
        <taxon>Gunneridae</taxon>
        <taxon>Pentapetalae</taxon>
        <taxon>rosids</taxon>
        <taxon>malvids</taxon>
        <taxon>Malvales</taxon>
        <taxon>Malvaceae</taxon>
        <taxon>Malvoideae</taxon>
        <taxon>Hibiscus</taxon>
    </lineage>
</organism>
<dbReference type="SUPFAM" id="SSF48452">
    <property type="entry name" value="TPR-like"/>
    <property type="match status" value="1"/>
</dbReference>
<sequence length="733" mass="84771">MLDQSLKPVISSEYTELSVVTKFKGQFFKLMHQLENTTPHFIRCIKPNCKQVPDKFEEDVVLYQLRYCGILEVVRISKSGYPTRMTHQKFAERYWFLLLETNTPHDPLSISVALLKQFNDLPEMYQVGYTKLFHRTRLIGALEHRRKQVLRRVIGVQKYFRGHRARCLFLEHNKGAKNIQSLVCGESIRRKYAIEANKCSAFASQLLDEQLTSVVYLQSVIRGWLVRRDFDNKHNSKQLNHLSIKSKRRTGRKVSEAKVFPTVDMETPHEQQIQVVPSVMAELQRRVLKAEVNLASAYKDSGDVETAVKSYKQALFFRPNFPEANCNLLHTLQCVRKGEKHDKMFTEVEGIIRRHITTSVHFSVQPFYAIAYPIDPMLALDISLKYVVHWFIIASRFACCNPFYQMDPEIFNTWCNILKCVPNSAHWLLKFPAAGEIRLRVYAAAEGVQPDQIIFTDVTMKQEHSRHSALVDLCLDTPLCNKYTTGTNALWAGLPMVILPLKKMSTRFVGSLCLATGLDMIVHSMKDYEEGVVEFALNRPRLQSLTSKLKEVCMTWSLFDTARWVQNLERAYFTMIIEGMIGYVHLPTIILKPKEDMNQRFKAWGVKAQSKMEIYRNLKVGGRVYLKFQSYHQTSLALRKGLKLVARFYGSIVIDKRREQEHNQIPWMKLGLENDTVVNYIVLPAQFSYFDPWGQGSFRGEGIVTIRGEAIRIGARELGKSEKGLGIWNWDWT</sequence>
<name>A0A6A2WKN1_HIBSY</name>
<dbReference type="GO" id="GO:0003774">
    <property type="term" value="F:cytoskeletal motor activity"/>
    <property type="evidence" value="ECO:0007669"/>
    <property type="project" value="InterPro"/>
</dbReference>
<dbReference type="InterPro" id="IPR027417">
    <property type="entry name" value="P-loop_NTPase"/>
</dbReference>
<evidence type="ECO:0000256" key="8">
    <source>
        <dbReference type="ARBA" id="ARBA00022860"/>
    </source>
</evidence>
<dbReference type="InterPro" id="IPR001609">
    <property type="entry name" value="Myosin_head_motor_dom-like"/>
</dbReference>
<protein>
    <recommendedName>
        <fullName evidence="3">protein O-GlcNAc transferase</fullName>
        <ecNumber evidence="3">2.4.1.255</ecNumber>
    </recommendedName>
</protein>
<dbReference type="GO" id="GO:0030048">
    <property type="term" value="P:actin filament-based movement"/>
    <property type="evidence" value="ECO:0007669"/>
    <property type="project" value="UniProtKB-ARBA"/>
</dbReference>
<keyword evidence="15" id="KW-1185">Reference proteome</keyword>
<keyword evidence="5" id="KW-0808">Transferase</keyword>
<evidence type="ECO:0000256" key="4">
    <source>
        <dbReference type="ARBA" id="ARBA00022676"/>
    </source>
</evidence>
<dbReference type="GO" id="GO:0003779">
    <property type="term" value="F:actin binding"/>
    <property type="evidence" value="ECO:0007669"/>
    <property type="project" value="UniProtKB-KW"/>
</dbReference>
<dbReference type="SUPFAM" id="SSF52540">
    <property type="entry name" value="P-loop containing nucleoside triphosphate hydrolases"/>
    <property type="match status" value="1"/>
</dbReference>
<dbReference type="EC" id="2.4.1.255" evidence="3"/>
<comment type="similarity">
    <text evidence="2">Belongs to the glycosyltransferase 41 family. O-GlcNAc transferase subfamily.</text>
</comment>
<dbReference type="InterPro" id="IPR011990">
    <property type="entry name" value="TPR-like_helical_dom_sf"/>
</dbReference>
<dbReference type="AlphaFoldDB" id="A0A6A2WKN1"/>
<feature type="repeat" description="TPR" evidence="11">
    <location>
        <begin position="288"/>
        <end position="321"/>
    </location>
</feature>
<feature type="domain" description="Myosin motor" evidence="13">
    <location>
        <begin position="1"/>
        <end position="147"/>
    </location>
</feature>
<keyword evidence="7 11" id="KW-0802">TPR repeat</keyword>